<evidence type="ECO:0000313" key="3">
    <source>
        <dbReference type="EMBL" id="KAJ4457991.1"/>
    </source>
</evidence>
<organism evidence="3 4">
    <name type="scientific">Paratrimastix pyriformis</name>
    <dbReference type="NCBI Taxonomy" id="342808"/>
    <lineage>
        <taxon>Eukaryota</taxon>
        <taxon>Metamonada</taxon>
        <taxon>Preaxostyla</taxon>
        <taxon>Paratrimastigidae</taxon>
        <taxon>Paratrimastix</taxon>
    </lineage>
</organism>
<comment type="caution">
    <text evidence="3">The sequence shown here is derived from an EMBL/GenBank/DDBJ whole genome shotgun (WGS) entry which is preliminary data.</text>
</comment>
<sequence>MHTPISERNNFSSLLDKLFQKICLFIPDADKRTSCCQAAESVVREFALSYQRQLISAQVAGQLEVTSRMAAATKERQELHQQLSKLRRLVDLQRAQIEHQAVVKSQTTPQEETHPQQMRISELGKEGQPPNQVPPVADPERERLGLRLEEATAWLGILEEESVILTPNAALRSVAQQTTAIYRSTTTTLLEFLTKVVDDCGAMYAILHALTLSRHVGDSHQPPPGPMVGGNSHLDLTGNSHHDPTGDSHPVSMLGDSHRDPTGDSRTPASPWGGIHLPPEEEWGMEALERVGLTGAEYCGVVARGGIGLAALWGRLLRRLYAGSDMFETACIPPAVLPATPSSGRRGAHPDPGIAFATRVPATTITRVATITRVPATTITGVVVSRVPATITGVIIAQVPATTTITRVPATIITTRQGGIRINHGRWYPGRRGRGGSSARAAVPIAITRRQAAPTAVAVAITARRMRLVVTGPRRLGSPLAVDEPRLVPAIANCPPVGGAPLGTPAHPPANPPASTGSRGATAACTAVRTRSNRHGNTAACAPVAASG</sequence>
<gene>
    <name evidence="3" type="ORF">PAPYR_6389</name>
</gene>
<proteinExistence type="predicted"/>
<evidence type="ECO:0000313" key="4">
    <source>
        <dbReference type="Proteomes" id="UP001141327"/>
    </source>
</evidence>
<protein>
    <submittedName>
        <fullName evidence="3">Uncharacterized protein</fullName>
    </submittedName>
</protein>
<feature type="region of interest" description="Disordered" evidence="2">
    <location>
        <begin position="217"/>
        <end position="272"/>
    </location>
</feature>
<keyword evidence="1" id="KW-0175">Coiled coil</keyword>
<keyword evidence="4" id="KW-1185">Reference proteome</keyword>
<feature type="region of interest" description="Disordered" evidence="2">
    <location>
        <begin position="499"/>
        <end position="523"/>
    </location>
</feature>
<accession>A0ABQ8UFG8</accession>
<evidence type="ECO:0000256" key="2">
    <source>
        <dbReference type="SAM" id="MobiDB-lite"/>
    </source>
</evidence>
<feature type="region of interest" description="Disordered" evidence="2">
    <location>
        <begin position="101"/>
        <end position="137"/>
    </location>
</feature>
<name>A0ABQ8UFG8_9EUKA</name>
<feature type="coiled-coil region" evidence="1">
    <location>
        <begin position="69"/>
        <end position="96"/>
    </location>
</feature>
<reference evidence="3" key="1">
    <citation type="journal article" date="2022" name="bioRxiv">
        <title>Genomics of Preaxostyla Flagellates Illuminates Evolutionary Transitions and the Path Towards Mitochondrial Loss.</title>
        <authorList>
            <person name="Novak L.V.F."/>
            <person name="Treitli S.C."/>
            <person name="Pyrih J."/>
            <person name="Halakuc P."/>
            <person name="Pipaliya S.V."/>
            <person name="Vacek V."/>
            <person name="Brzon O."/>
            <person name="Soukal P."/>
            <person name="Eme L."/>
            <person name="Dacks J.B."/>
            <person name="Karnkowska A."/>
            <person name="Elias M."/>
            <person name="Hampl V."/>
        </authorList>
    </citation>
    <scope>NUCLEOTIDE SEQUENCE</scope>
    <source>
        <strain evidence="3">RCP-MX</strain>
    </source>
</reference>
<dbReference type="EMBL" id="JAPMOS010000036">
    <property type="protein sequence ID" value="KAJ4457991.1"/>
    <property type="molecule type" value="Genomic_DNA"/>
</dbReference>
<evidence type="ECO:0000256" key="1">
    <source>
        <dbReference type="SAM" id="Coils"/>
    </source>
</evidence>
<dbReference type="Proteomes" id="UP001141327">
    <property type="component" value="Unassembled WGS sequence"/>
</dbReference>